<dbReference type="InterPro" id="IPR053341">
    <property type="entry name" value="Oxidative_stress_globin-like"/>
</dbReference>
<protein>
    <recommendedName>
        <fullName evidence="2">Globin domain-containing protein</fullName>
    </recommendedName>
</protein>
<gene>
    <name evidence="3" type="ORF">ASIM_LOCUS10737</name>
</gene>
<reference evidence="3 4" key="1">
    <citation type="submission" date="2018-11" db="EMBL/GenBank/DDBJ databases">
        <authorList>
            <consortium name="Pathogen Informatics"/>
        </authorList>
    </citation>
    <scope>NUCLEOTIDE SEQUENCE [LARGE SCALE GENOMIC DNA]</scope>
</reference>
<dbReference type="InterPro" id="IPR044399">
    <property type="entry name" value="Mb-like_M"/>
</dbReference>
<keyword evidence="1" id="KW-0813">Transport</keyword>
<evidence type="ECO:0000313" key="3">
    <source>
        <dbReference type="EMBL" id="VDK43544.1"/>
    </source>
</evidence>
<proteinExistence type="inferred from homology"/>
<dbReference type="GO" id="GO:0019825">
    <property type="term" value="F:oxygen binding"/>
    <property type="evidence" value="ECO:0007669"/>
    <property type="project" value="InterPro"/>
</dbReference>
<keyword evidence="1" id="KW-0408">Iron</keyword>
<keyword evidence="1" id="KW-0561">Oxygen transport</keyword>
<dbReference type="InterPro" id="IPR009050">
    <property type="entry name" value="Globin-like_sf"/>
</dbReference>
<dbReference type="Pfam" id="PF00042">
    <property type="entry name" value="Globin"/>
    <property type="match status" value="1"/>
</dbReference>
<dbReference type="EMBL" id="UYRR01031015">
    <property type="protein sequence ID" value="VDK43544.1"/>
    <property type="molecule type" value="Genomic_DNA"/>
</dbReference>
<organism evidence="3 4">
    <name type="scientific">Anisakis simplex</name>
    <name type="common">Herring worm</name>
    <dbReference type="NCBI Taxonomy" id="6269"/>
    <lineage>
        <taxon>Eukaryota</taxon>
        <taxon>Metazoa</taxon>
        <taxon>Ecdysozoa</taxon>
        <taxon>Nematoda</taxon>
        <taxon>Chromadorea</taxon>
        <taxon>Rhabditida</taxon>
        <taxon>Spirurina</taxon>
        <taxon>Ascaridomorpha</taxon>
        <taxon>Ascaridoidea</taxon>
        <taxon>Anisakidae</taxon>
        <taxon>Anisakis</taxon>
        <taxon>Anisakis simplex complex</taxon>
    </lineage>
</organism>
<name>A0A3P6RG24_ANISI</name>
<evidence type="ECO:0000259" key="2">
    <source>
        <dbReference type="Pfam" id="PF00042"/>
    </source>
</evidence>
<keyword evidence="1" id="KW-0349">Heme</keyword>
<dbReference type="PANTHER" id="PTHR47768">
    <property type="entry name" value="GLOBIN RELATED-RELATED"/>
    <property type="match status" value="1"/>
</dbReference>
<dbReference type="Gene3D" id="1.10.490.10">
    <property type="entry name" value="Globins"/>
    <property type="match status" value="1"/>
</dbReference>
<feature type="domain" description="Globin" evidence="2">
    <location>
        <begin position="37"/>
        <end position="148"/>
    </location>
</feature>
<dbReference type="Proteomes" id="UP000267096">
    <property type="component" value="Unassembled WGS sequence"/>
</dbReference>
<dbReference type="GO" id="GO:0020037">
    <property type="term" value="F:heme binding"/>
    <property type="evidence" value="ECO:0007669"/>
    <property type="project" value="InterPro"/>
</dbReference>
<dbReference type="GO" id="GO:0005344">
    <property type="term" value="F:oxygen carrier activity"/>
    <property type="evidence" value="ECO:0007669"/>
    <property type="project" value="UniProtKB-KW"/>
</dbReference>
<dbReference type="OrthoDB" id="5807096at2759"/>
<dbReference type="CDD" id="cd01040">
    <property type="entry name" value="Mb-like"/>
    <property type="match status" value="1"/>
</dbReference>
<dbReference type="SUPFAM" id="SSF46458">
    <property type="entry name" value="Globin-like"/>
    <property type="match status" value="1"/>
</dbReference>
<dbReference type="InterPro" id="IPR012292">
    <property type="entry name" value="Globin/Proto"/>
</dbReference>
<evidence type="ECO:0000256" key="1">
    <source>
        <dbReference type="RuleBase" id="RU000356"/>
    </source>
</evidence>
<comment type="similarity">
    <text evidence="1">Belongs to the globin family.</text>
</comment>
<sequence length="168" mass="19678">MFRSFTTPQLTSVFNAHFSMIQLNPDVIKDCWIKTSKRSSSIKKAFGMLEHEEPETNASFMNLPITIQAFFKELIFELDCDSVKIRQRCEQLGARHVDFSERGFHSNFWDIFQVCTIEVIAECNLGLNEDQHRSYELAWIHLLSSVVKSMRNGYTRRRTHLERPKSNT</sequence>
<dbReference type="InterPro" id="IPR000971">
    <property type="entry name" value="Globin"/>
</dbReference>
<evidence type="ECO:0000313" key="4">
    <source>
        <dbReference type="Proteomes" id="UP000267096"/>
    </source>
</evidence>
<dbReference type="PANTHER" id="PTHR47768:SF3">
    <property type="entry name" value="GLOBIN FAMILY PROFILE DOMAIN-CONTAINING PROTEIN"/>
    <property type="match status" value="1"/>
</dbReference>
<keyword evidence="4" id="KW-1185">Reference proteome</keyword>
<keyword evidence="1" id="KW-0479">Metal-binding</keyword>
<dbReference type="AlphaFoldDB" id="A0A3P6RG24"/>
<accession>A0A3P6RG24</accession>